<evidence type="ECO:0000313" key="2">
    <source>
        <dbReference type="EMBL" id="MBG6089165.1"/>
    </source>
</evidence>
<dbReference type="InterPro" id="IPR012340">
    <property type="entry name" value="NA-bd_OB-fold"/>
</dbReference>
<evidence type="ECO:0000259" key="1">
    <source>
        <dbReference type="Pfam" id="PF09414"/>
    </source>
</evidence>
<dbReference type="RefSeq" id="WP_197011802.1">
    <property type="nucleotide sequence ID" value="NZ_BAABES010000004.1"/>
</dbReference>
<feature type="domain" description="RNA ligase" evidence="1">
    <location>
        <begin position="158"/>
        <end position="344"/>
    </location>
</feature>
<dbReference type="EMBL" id="JADOUA010000001">
    <property type="protein sequence ID" value="MBG6089165.1"/>
    <property type="molecule type" value="Genomic_DNA"/>
</dbReference>
<organism evidence="2 3">
    <name type="scientific">Actinomadura viridis</name>
    <dbReference type="NCBI Taxonomy" id="58110"/>
    <lineage>
        <taxon>Bacteria</taxon>
        <taxon>Bacillati</taxon>
        <taxon>Actinomycetota</taxon>
        <taxon>Actinomycetes</taxon>
        <taxon>Streptosporangiales</taxon>
        <taxon>Thermomonosporaceae</taxon>
        <taxon>Actinomadura</taxon>
    </lineage>
</organism>
<dbReference type="AlphaFoldDB" id="A0A931GJE6"/>
<dbReference type="NCBIfam" id="TIGR02306">
    <property type="entry name" value="RNA_lig_DRB0094"/>
    <property type="match status" value="1"/>
</dbReference>
<dbReference type="Proteomes" id="UP000614047">
    <property type="component" value="Unassembled WGS sequence"/>
</dbReference>
<gene>
    <name evidence="2" type="ORF">IW256_003278</name>
</gene>
<evidence type="ECO:0000313" key="3">
    <source>
        <dbReference type="Proteomes" id="UP000614047"/>
    </source>
</evidence>
<sequence length="358" mass="37798">MSTLRVTAERLTIHPHENADALELAQVGLYRAVVAKGRHRTGDWALYIPEGALLPDGLIEELGLTGRLAGPGKNRVKAVRLRGELSQGIVCLPRALAGTDLAAAHAEGRDFAADLGVTKWVPPIPVHMSGAVLPAPDLVPWIEIEDVKRYPGIFEPGEPVVATEKIHGSACLFSLAGGQALVSSKGFGAKRLALARDPKNLYWRAIEAYGVAEAAGRIAALLGADRIGVFGEVFGRGVQDLAYGTSATGERVGYAVFDIAVVSADGAPRWLDPGELDGVLAETGLPGVPRLYEGPYDEAALMELATGRETVSGKAEHLREGLVVRPAAGRYSPVTGGRAIAKFVSPAYLTRKGGTEYE</sequence>
<comment type="caution">
    <text evidence="2">The sequence shown here is derived from an EMBL/GenBank/DDBJ whole genome shotgun (WGS) entry which is preliminary data.</text>
</comment>
<dbReference type="InterPro" id="IPR012646">
    <property type="entry name" value="RNA_ligase_DRB0094"/>
</dbReference>
<accession>A0A931GJE6</accession>
<dbReference type="InterPro" id="IPR021122">
    <property type="entry name" value="RNA_ligase_dom_REL/Rnl2"/>
</dbReference>
<protein>
    <submittedName>
        <fullName evidence="2">RNA ligase (TIGR02306 family)</fullName>
    </submittedName>
</protein>
<dbReference type="Pfam" id="PF21189">
    <property type="entry name" value="PHA02142"/>
    <property type="match status" value="1"/>
</dbReference>
<proteinExistence type="predicted"/>
<keyword evidence="3" id="KW-1185">Reference proteome</keyword>
<dbReference type="Gene3D" id="3.30.470.30">
    <property type="entry name" value="DNA ligase/mRNA capping enzyme"/>
    <property type="match status" value="1"/>
</dbReference>
<dbReference type="Pfam" id="PF09414">
    <property type="entry name" value="RNA_ligase"/>
    <property type="match status" value="1"/>
</dbReference>
<dbReference type="GO" id="GO:0016874">
    <property type="term" value="F:ligase activity"/>
    <property type="evidence" value="ECO:0007669"/>
    <property type="project" value="UniProtKB-KW"/>
</dbReference>
<keyword evidence="2" id="KW-0436">Ligase</keyword>
<reference evidence="2" key="1">
    <citation type="submission" date="2020-11" db="EMBL/GenBank/DDBJ databases">
        <title>Sequencing the genomes of 1000 actinobacteria strains.</title>
        <authorList>
            <person name="Klenk H.-P."/>
        </authorList>
    </citation>
    <scope>NUCLEOTIDE SEQUENCE</scope>
    <source>
        <strain evidence="2">DSM 43175</strain>
    </source>
</reference>
<name>A0A931GJE6_9ACTN</name>
<dbReference type="Gene3D" id="2.40.50.140">
    <property type="entry name" value="Nucleic acid-binding proteins"/>
    <property type="match status" value="1"/>
</dbReference>
<dbReference type="SUPFAM" id="SSF56091">
    <property type="entry name" value="DNA ligase/mRNA capping enzyme, catalytic domain"/>
    <property type="match status" value="1"/>
</dbReference>